<dbReference type="Proteomes" id="UP000003861">
    <property type="component" value="Unassembled WGS sequence"/>
</dbReference>
<accession>F7PHM7</accession>
<feature type="coiled-coil region" evidence="3">
    <location>
        <begin position="337"/>
        <end position="507"/>
    </location>
</feature>
<dbReference type="eggNOG" id="arCOG00373">
    <property type="taxonomic scope" value="Archaea"/>
</dbReference>
<dbReference type="PANTHER" id="PTHR32114">
    <property type="entry name" value="ABC TRANSPORTER ABCH.3"/>
    <property type="match status" value="1"/>
</dbReference>
<evidence type="ECO:0000256" key="2">
    <source>
        <dbReference type="ARBA" id="ARBA00049666"/>
    </source>
</evidence>
<gene>
    <name evidence="5" type="primary">sph2</name>
    <name evidence="5" type="ORF">HLRTI_002401</name>
    <name evidence="4" type="ORF">HTIA_p2914</name>
</gene>
<evidence type="ECO:0000256" key="3">
    <source>
        <dbReference type="SAM" id="Coils"/>
    </source>
</evidence>
<name>F7PHM7_9EURY</name>
<evidence type="ECO:0000313" key="4">
    <source>
        <dbReference type="EMBL" id="CCQ35016.1"/>
    </source>
</evidence>
<dbReference type="PATRIC" id="fig|1033806.12.peg.2905"/>
<protein>
    <submittedName>
        <fullName evidence="4">Kinetochore-Ndc80 complex, subunit Spc25</fullName>
    </submittedName>
    <submittedName>
        <fullName evidence="5">Smc-like protein Sph2</fullName>
    </submittedName>
</protein>
<dbReference type="KEGG" id="hti:HTIA_p2914"/>
<dbReference type="HOGENOM" id="CLU_409187_0_0_2"/>
<keyword evidence="4" id="KW-0614">Plasmid</keyword>
<dbReference type="PANTHER" id="PTHR32114:SF2">
    <property type="entry name" value="ABC TRANSPORTER ABCH.3"/>
    <property type="match status" value="1"/>
</dbReference>
<dbReference type="EMBL" id="AFNT02000029">
    <property type="protein sequence ID" value="ERJ05591.1"/>
    <property type="molecule type" value="Genomic_DNA"/>
</dbReference>
<proteinExistence type="inferred from homology"/>
<dbReference type="EMBL" id="HF571521">
    <property type="protein sequence ID" value="CCQ35016.1"/>
    <property type="molecule type" value="Genomic_DNA"/>
</dbReference>
<geneLocation type="plasmid" evidence="4 7">
    <name>pHTIA</name>
</geneLocation>
<keyword evidence="7" id="KW-1185">Reference proteome</keyword>
<evidence type="ECO:0000313" key="6">
    <source>
        <dbReference type="Proteomes" id="UP000003861"/>
    </source>
</evidence>
<evidence type="ECO:0000313" key="7">
    <source>
        <dbReference type="Proteomes" id="UP000015381"/>
    </source>
</evidence>
<reference evidence="5 6" key="2">
    <citation type="journal article" date="2013" name="PLoS ONE">
        <title>INDIGO - INtegrated Data Warehouse of MIcrobial GenOmes with Examples from the Red Sea Extremophiles.</title>
        <authorList>
            <person name="Alam I."/>
            <person name="Antunes A."/>
            <person name="Kamau A.A."/>
            <person name="Ba Alawi W."/>
            <person name="Kalkatawi M."/>
            <person name="Stingl U."/>
            <person name="Bajic V.B."/>
        </authorList>
    </citation>
    <scope>NUCLEOTIDE SEQUENCE [LARGE SCALE GENOMIC DNA]</scope>
    <source>
        <strain evidence="5 6">SARL4B</strain>
    </source>
</reference>
<comment type="similarity">
    <text evidence="2">Belongs to the Sph1/Sph2 family.</text>
</comment>
<organism evidence="5 6">
    <name type="scientific">Halorhabdus tiamatea SARL4B</name>
    <dbReference type="NCBI Taxonomy" id="1033806"/>
    <lineage>
        <taxon>Archaea</taxon>
        <taxon>Methanobacteriati</taxon>
        <taxon>Methanobacteriota</taxon>
        <taxon>Stenosarchaea group</taxon>
        <taxon>Halobacteria</taxon>
        <taxon>Halobacteriales</taxon>
        <taxon>Haloarculaceae</taxon>
        <taxon>Halorhabdus</taxon>
    </lineage>
</organism>
<dbReference type="NCBIfam" id="NF045487">
    <property type="entry name" value="ASRP"/>
    <property type="match status" value="1"/>
</dbReference>
<evidence type="ECO:0000256" key="1">
    <source>
        <dbReference type="ARBA" id="ARBA00023054"/>
    </source>
</evidence>
<dbReference type="RefSeq" id="WP_008524951.1">
    <property type="nucleotide sequence ID" value="NC_021913.1"/>
</dbReference>
<reference evidence="4 7" key="3">
    <citation type="journal article" date="2014" name="Environ. Microbiol.">
        <title>Halorhabdus tiamatea: proteogenomics and glycosidase activity measurements identify the first cultivated euryarchaeon from a deep-sea anoxic brine lake as potential polysaccharide degrader.</title>
        <authorList>
            <person name="Werner J."/>
            <person name="Ferrer M."/>
            <person name="Michel G."/>
            <person name="Mann A.J."/>
            <person name="Huang S."/>
            <person name="Juarez S."/>
            <person name="Ciordia S."/>
            <person name="Albar J.P."/>
            <person name="Alcaide M."/>
            <person name="La Cono V."/>
            <person name="Yakimov M.M."/>
            <person name="Antunes A."/>
            <person name="Taborda M."/>
            <person name="Da Costa M.S."/>
            <person name="Amann R.I."/>
            <person name="Gloeckner F.O."/>
            <person name="Golyshina O.V."/>
            <person name="Golyshin P.N."/>
            <person name="Teeling H."/>
        </authorList>
    </citation>
    <scope>NUCLEOTIDE SEQUENCE [LARGE SCALE GENOMIC DNA]</scope>
    <source>
        <strain evidence="7">SARL4B</strain>
        <strain evidence="4">Type strain: SARL4B</strain>
        <plasmid evidence="4">pHTIA</plasmid>
    </source>
</reference>
<dbReference type="InterPro" id="IPR027417">
    <property type="entry name" value="P-loop_NTPase"/>
</dbReference>
<feature type="coiled-coil region" evidence="3">
    <location>
        <begin position="136"/>
        <end position="292"/>
    </location>
</feature>
<dbReference type="OrthoDB" id="241568at2157"/>
<dbReference type="Gene3D" id="3.40.50.300">
    <property type="entry name" value="P-loop containing nucleotide triphosphate hydrolases"/>
    <property type="match status" value="2"/>
</dbReference>
<dbReference type="STRING" id="1033806.HTIA_1063"/>
<reference evidence="5 6" key="1">
    <citation type="journal article" date="2011" name="J. Bacteriol.">
        <title>Genome sequence of Halorhabdus tiamatea, the first archaeon isolated from a deep-sea anoxic brine lake.</title>
        <authorList>
            <person name="Antunes A."/>
            <person name="Alam I."/>
            <person name="Bajic V.B."/>
            <person name="Stingl U."/>
        </authorList>
    </citation>
    <scope>NUCLEOTIDE SEQUENCE [LARGE SCALE GENOMIC DNA]</scope>
    <source>
        <strain evidence="5 6">SARL4B</strain>
    </source>
</reference>
<sequence>MVTTEQTRAEATVSVRNIGGIDEAIVDLEPGVNILAGRNATNRTSFLQAIMAALGSKDVTLKGDADEAEATLTIGGSTYRRQLHRRNDGVAFEGDPYLEDPELADLFAFLLDSNEARQAVTTEQNLRDVIMRPVDLEEIKAEISQLESEKNDIDEEIEAIEARKQTLPELESEKARLEDEIEETREALTAKEAEIDAADADVQTQRAEQQELEAKLDELREARNTLEDIRYDLDTERESVESLKQDRATLEEELAALPETPDDEIDRLDADISQLREQRRRLDSEINSLQSTVRFNEEMLDGERTDVYEAMTDDGHTTDDLLTDDVVCWTCGSTVPREQIEATLEELRDLRQDKLETKRELADELDDLKAEKERLEGQRTQRSEYERQLSEIEDELAQREDRIEALQERRTEMETEVKELQVAVEDRESEQFDEILELHQEANELEYKLGRLETDLEDVEDDIEAIESRIDEQSELEAERERITDELTDLRTRVDTLEEDAVEAFNDHMEEVLGALDYDNLDRIWIERVTREVREGRRKAIKTFFELHVVRSTPSGTTYEDTVDHLSESEREVTGLVFALAGYLVHEVYETVPFMLLDSLETIDSARIADLVEYFSEFADYLVVALLEEDANAVEGDHARIESI</sequence>
<keyword evidence="1 3" id="KW-0175">Coiled coil</keyword>
<evidence type="ECO:0000313" key="5">
    <source>
        <dbReference type="EMBL" id="ERJ05591.1"/>
    </source>
</evidence>
<dbReference type="GeneID" id="23797597"/>
<dbReference type="Proteomes" id="UP000015381">
    <property type="component" value="Plasmid pHTIA"/>
</dbReference>
<dbReference type="AlphaFoldDB" id="F7PHM7"/>